<dbReference type="InterPro" id="IPR001841">
    <property type="entry name" value="Znf_RING"/>
</dbReference>
<evidence type="ECO:0000313" key="15">
    <source>
        <dbReference type="Proteomes" id="UP000309340"/>
    </source>
</evidence>
<feature type="compositionally biased region" description="Basic and acidic residues" evidence="10">
    <location>
        <begin position="179"/>
        <end position="191"/>
    </location>
</feature>
<dbReference type="Gene3D" id="3.30.40.10">
    <property type="entry name" value="Zinc/RING finger domain, C3HC4 (zinc finger)"/>
    <property type="match status" value="1"/>
</dbReference>
<evidence type="ECO:0000259" key="12">
    <source>
        <dbReference type="PROSITE" id="PS51192"/>
    </source>
</evidence>
<dbReference type="GO" id="GO:0005524">
    <property type="term" value="F:ATP binding"/>
    <property type="evidence" value="ECO:0007669"/>
    <property type="project" value="UniProtKB-KW"/>
</dbReference>
<evidence type="ECO:0000256" key="9">
    <source>
        <dbReference type="PROSITE-ProRule" id="PRU00175"/>
    </source>
</evidence>
<evidence type="ECO:0000256" key="1">
    <source>
        <dbReference type="ARBA" id="ARBA00007025"/>
    </source>
</evidence>
<dbReference type="InterPro" id="IPR049730">
    <property type="entry name" value="SNF2/RAD54-like_C"/>
</dbReference>
<dbReference type="SUPFAM" id="SSF57850">
    <property type="entry name" value="RING/U-box"/>
    <property type="match status" value="1"/>
</dbReference>
<dbReference type="PANTHER" id="PTHR45626">
    <property type="entry name" value="TRANSCRIPTION TERMINATION FACTOR 2-RELATED"/>
    <property type="match status" value="1"/>
</dbReference>
<organism evidence="14 15">
    <name type="scientific">Friedmanniomyces simplex</name>
    <dbReference type="NCBI Taxonomy" id="329884"/>
    <lineage>
        <taxon>Eukaryota</taxon>
        <taxon>Fungi</taxon>
        <taxon>Dikarya</taxon>
        <taxon>Ascomycota</taxon>
        <taxon>Pezizomycotina</taxon>
        <taxon>Dothideomycetes</taxon>
        <taxon>Dothideomycetidae</taxon>
        <taxon>Mycosphaerellales</taxon>
        <taxon>Teratosphaeriaceae</taxon>
        <taxon>Friedmanniomyces</taxon>
    </lineage>
</organism>
<feature type="region of interest" description="Disordered" evidence="10">
    <location>
        <begin position="1"/>
        <end position="82"/>
    </location>
</feature>
<dbReference type="InterPro" id="IPR013083">
    <property type="entry name" value="Znf_RING/FYVE/PHD"/>
</dbReference>
<keyword evidence="6" id="KW-0347">Helicase</keyword>
<comment type="caution">
    <text evidence="14">The sequence shown here is derived from an EMBL/GenBank/DDBJ whole genome shotgun (WGS) entry which is preliminary data.</text>
</comment>
<dbReference type="GO" id="GO:0016787">
    <property type="term" value="F:hydrolase activity"/>
    <property type="evidence" value="ECO:0007669"/>
    <property type="project" value="UniProtKB-KW"/>
</dbReference>
<keyword evidence="8" id="KW-0067">ATP-binding</keyword>
<dbReference type="GO" id="GO:0006281">
    <property type="term" value="P:DNA repair"/>
    <property type="evidence" value="ECO:0007669"/>
    <property type="project" value="TreeGrafter"/>
</dbReference>
<keyword evidence="3" id="KW-0547">Nucleotide-binding</keyword>
<evidence type="ECO:0000259" key="13">
    <source>
        <dbReference type="PROSITE" id="PS51194"/>
    </source>
</evidence>
<feature type="domain" description="Helicase C-terminal" evidence="13">
    <location>
        <begin position="936"/>
        <end position="1096"/>
    </location>
</feature>
<feature type="compositionally biased region" description="Acidic residues" evidence="10">
    <location>
        <begin position="1130"/>
        <end position="1141"/>
    </location>
</feature>
<feature type="compositionally biased region" description="Acidic residues" evidence="10">
    <location>
        <begin position="192"/>
        <end position="203"/>
    </location>
</feature>
<keyword evidence="4 9" id="KW-0863">Zinc-finger</keyword>
<evidence type="ECO:0000256" key="10">
    <source>
        <dbReference type="SAM" id="MobiDB-lite"/>
    </source>
</evidence>
<dbReference type="PANTHER" id="PTHR45626:SF17">
    <property type="entry name" value="HELICASE-LIKE TRANSCRIPTION FACTOR"/>
    <property type="match status" value="1"/>
</dbReference>
<dbReference type="SMART" id="SM00184">
    <property type="entry name" value="RING"/>
    <property type="match status" value="1"/>
</dbReference>
<dbReference type="Pfam" id="PF00176">
    <property type="entry name" value="SNF2-rel_dom"/>
    <property type="match status" value="1"/>
</dbReference>
<feature type="compositionally biased region" description="Basic and acidic residues" evidence="10">
    <location>
        <begin position="254"/>
        <end position="265"/>
    </location>
</feature>
<dbReference type="PROSITE" id="PS50089">
    <property type="entry name" value="ZF_RING_2"/>
    <property type="match status" value="1"/>
</dbReference>
<dbReference type="GO" id="GO:0008270">
    <property type="term" value="F:zinc ion binding"/>
    <property type="evidence" value="ECO:0007669"/>
    <property type="project" value="UniProtKB-KW"/>
</dbReference>
<feature type="domain" description="Helicase ATP-binding" evidence="12">
    <location>
        <begin position="393"/>
        <end position="592"/>
    </location>
</feature>
<feature type="compositionally biased region" description="Basic residues" evidence="10">
    <location>
        <begin position="266"/>
        <end position="278"/>
    </location>
</feature>
<accession>A0A4U0Y1C4</accession>
<dbReference type="SMART" id="SM00487">
    <property type="entry name" value="DEXDc"/>
    <property type="match status" value="1"/>
</dbReference>
<sequence length="1141" mass="126305">MAKSLTPDRSAAQDDDAIDPGLRGTPEMNFDMPDAPPEGFNAAGLTTPLFDDVDDPFPGPQSSTGTPASIPASDDGIFIPEPTNRERMLQAQAKFAEVMRSRISKSKSTVANANSSEAPAPAPADAWEMTVTVAEPDVMSKKKDAAALTFAKVKAAYERKKRAGTLNMEGEVAYMKAEAAEQGRLRKRQADEEYDRESLEEEAAGIPEDASDHFVPLEVPGAADEESDAAETPVKRRSKKSADDGGPTRKKGRKTAEPKTAAKIDGRKRKAPGAKAKRKNEPAMANLGSIMGTDVFGDTAATAGLRNQPTSFGAAIPGHRDKALAQLIASVPASDQKVAGADKRLLNAAIRDFTGQASVKPSDNGDGSWLVSGMKSTLKHYQVLGTAFMRRREGAPQQPKGGILADEMGLGKTVMMLANIVNGKPKKQSKYRATLIVASRALITQWAHEIEKHTLSNREHKSHGLRWVRNHAGHRLSTNDNIAEMEQYDVVLTTYTEVLKSYPSRDIPPELVTAKQKADWWAETFENEKGDLHHVHWFRVVLDEAQAIKNHLSTTSKACRALESTHNWAITGTPIQNTIAEFYPYFKFIKEPTTGSYRIFKENFVTPSDDTGMHRLQTYLNKFMVRRTHLDTLFNARLLDLPTPTEQTFWVEFNDVERQIYEIVKKRFIERINTIAKQGGLEKQYHHIWTLILRLRQICGHLLLVQVAVCDLLKREDFEKLNAINSNQEEGSDEGANLLLHLRHVLKHNVGVKAVQGGMQGAVVSEGETVPMDLINAAGAEESTGGKHGEAFHFKKYLTSLSKSGKWDIIKEKTRCIGCKQPPYEPFITSCWHIYCYSCIEDLQNYAAGRGKDGARCSECGEEYTSCRPCEGLDAFDGEGSASESLADPVPGKGSGSGSGNAKAKGKGKKRAKESEMEDWISLKGEVLPSAKTAATKAQVLNWLADDPEGKIIIFTQFLPMVEILAKICKTEGWSFCKYTGEMNHDAREKAIREFAEQKQIMLASLRSGGLGLNLTMASRVICLDPWWNNSVEQQAFCRVFRIGQTKPTIFMKFVVRNTIDAAMVDMKERKQIEIDEAMSDSRKRDMSVKDLLKLFGPVEEDDEGHPFIFAEGNEHDEEEEHLRVPNLDKEDEGQAMGDEA</sequence>
<dbReference type="STRING" id="329884.A0A4U0Y1C4"/>
<keyword evidence="15" id="KW-1185">Reference proteome</keyword>
<dbReference type="InterPro" id="IPR038718">
    <property type="entry name" value="SNF2-like_sf"/>
</dbReference>
<dbReference type="InterPro" id="IPR050628">
    <property type="entry name" value="SNF2_RAD54_helicase_TF"/>
</dbReference>
<evidence type="ECO:0000313" key="14">
    <source>
        <dbReference type="EMBL" id="TKA83177.1"/>
    </source>
</evidence>
<evidence type="ECO:0000256" key="5">
    <source>
        <dbReference type="ARBA" id="ARBA00022801"/>
    </source>
</evidence>
<evidence type="ECO:0000256" key="4">
    <source>
        <dbReference type="ARBA" id="ARBA00022771"/>
    </source>
</evidence>
<dbReference type="EMBL" id="NAJQ01000015">
    <property type="protein sequence ID" value="TKA83177.1"/>
    <property type="molecule type" value="Genomic_DNA"/>
</dbReference>
<dbReference type="PROSITE" id="PS51194">
    <property type="entry name" value="HELICASE_CTER"/>
    <property type="match status" value="1"/>
</dbReference>
<dbReference type="OrthoDB" id="448448at2759"/>
<dbReference type="InterPro" id="IPR014001">
    <property type="entry name" value="Helicase_ATP-bd"/>
</dbReference>
<comment type="similarity">
    <text evidence="1">Belongs to the SNF2/RAD54 helicase family.</text>
</comment>
<dbReference type="InterPro" id="IPR001650">
    <property type="entry name" value="Helicase_C-like"/>
</dbReference>
<evidence type="ECO:0000256" key="7">
    <source>
        <dbReference type="ARBA" id="ARBA00022833"/>
    </source>
</evidence>
<dbReference type="PROSITE" id="PS00518">
    <property type="entry name" value="ZF_RING_1"/>
    <property type="match status" value="1"/>
</dbReference>
<proteinExistence type="inferred from homology"/>
<evidence type="ECO:0000256" key="3">
    <source>
        <dbReference type="ARBA" id="ARBA00022741"/>
    </source>
</evidence>
<dbReference type="CDD" id="cd18793">
    <property type="entry name" value="SF2_C_SNF"/>
    <property type="match status" value="1"/>
</dbReference>
<dbReference type="Gene3D" id="3.40.50.300">
    <property type="entry name" value="P-loop containing nucleotide triphosphate hydrolases"/>
    <property type="match status" value="1"/>
</dbReference>
<keyword evidence="7" id="KW-0862">Zinc</keyword>
<evidence type="ECO:0000256" key="8">
    <source>
        <dbReference type="ARBA" id="ARBA00022840"/>
    </source>
</evidence>
<feature type="region of interest" description="Disordered" evidence="10">
    <location>
        <begin position="881"/>
        <end position="915"/>
    </location>
</feature>
<dbReference type="PROSITE" id="PS51192">
    <property type="entry name" value="HELICASE_ATP_BIND_1"/>
    <property type="match status" value="1"/>
</dbReference>
<feature type="region of interest" description="Disordered" evidence="10">
    <location>
        <begin position="1113"/>
        <end position="1141"/>
    </location>
</feature>
<dbReference type="InterPro" id="IPR000330">
    <property type="entry name" value="SNF2_N"/>
</dbReference>
<dbReference type="GO" id="GO:0004386">
    <property type="term" value="F:helicase activity"/>
    <property type="evidence" value="ECO:0007669"/>
    <property type="project" value="UniProtKB-KW"/>
</dbReference>
<dbReference type="Proteomes" id="UP000309340">
    <property type="component" value="Unassembled WGS sequence"/>
</dbReference>
<dbReference type="InterPro" id="IPR027417">
    <property type="entry name" value="P-loop_NTPase"/>
</dbReference>
<evidence type="ECO:0008006" key="16">
    <source>
        <dbReference type="Google" id="ProtNLM"/>
    </source>
</evidence>
<gene>
    <name evidence="14" type="ORF">B0A55_00717</name>
</gene>
<dbReference type="Gene3D" id="3.40.50.10810">
    <property type="entry name" value="Tandem AAA-ATPase domain"/>
    <property type="match status" value="1"/>
</dbReference>
<dbReference type="GO" id="GO:0008094">
    <property type="term" value="F:ATP-dependent activity, acting on DNA"/>
    <property type="evidence" value="ECO:0007669"/>
    <property type="project" value="TreeGrafter"/>
</dbReference>
<feature type="domain" description="RING-type" evidence="11">
    <location>
        <begin position="816"/>
        <end position="860"/>
    </location>
</feature>
<evidence type="ECO:0000256" key="6">
    <source>
        <dbReference type="ARBA" id="ARBA00022806"/>
    </source>
</evidence>
<dbReference type="Pfam" id="PF00271">
    <property type="entry name" value="Helicase_C"/>
    <property type="match status" value="1"/>
</dbReference>
<dbReference type="GO" id="GO:0005634">
    <property type="term" value="C:nucleus"/>
    <property type="evidence" value="ECO:0007669"/>
    <property type="project" value="TreeGrafter"/>
</dbReference>
<dbReference type="SUPFAM" id="SSF52540">
    <property type="entry name" value="P-loop containing nucleoside triphosphate hydrolases"/>
    <property type="match status" value="2"/>
</dbReference>
<reference evidence="14 15" key="1">
    <citation type="submission" date="2017-03" db="EMBL/GenBank/DDBJ databases">
        <title>Genomes of endolithic fungi from Antarctica.</title>
        <authorList>
            <person name="Coleine C."/>
            <person name="Masonjones S."/>
            <person name="Stajich J.E."/>
        </authorList>
    </citation>
    <scope>NUCLEOTIDE SEQUENCE [LARGE SCALE GENOMIC DNA]</scope>
    <source>
        <strain evidence="14 15">CCFEE 5184</strain>
    </source>
</reference>
<keyword evidence="2" id="KW-0479">Metal-binding</keyword>
<feature type="region of interest" description="Disordered" evidence="10">
    <location>
        <begin position="179"/>
        <end position="286"/>
    </location>
</feature>
<protein>
    <recommendedName>
        <fullName evidence="16">RING-type domain-containing protein</fullName>
    </recommendedName>
</protein>
<dbReference type="InterPro" id="IPR017907">
    <property type="entry name" value="Znf_RING_CS"/>
</dbReference>
<name>A0A4U0Y1C4_9PEZI</name>
<dbReference type="CDD" id="cd18008">
    <property type="entry name" value="DEXDc_SHPRH-like"/>
    <property type="match status" value="1"/>
</dbReference>
<keyword evidence="5" id="KW-0378">Hydrolase</keyword>
<dbReference type="AlphaFoldDB" id="A0A4U0Y1C4"/>
<evidence type="ECO:0000256" key="2">
    <source>
        <dbReference type="ARBA" id="ARBA00022723"/>
    </source>
</evidence>
<evidence type="ECO:0000259" key="11">
    <source>
        <dbReference type="PROSITE" id="PS50089"/>
    </source>
</evidence>
<dbReference type="SMART" id="SM00490">
    <property type="entry name" value="HELICc"/>
    <property type="match status" value="1"/>
</dbReference>